<proteinExistence type="predicted"/>
<evidence type="ECO:0000313" key="3">
    <source>
        <dbReference type="EMBL" id="HJB28535.1"/>
    </source>
</evidence>
<dbReference type="SUPFAM" id="SSF53474">
    <property type="entry name" value="alpha/beta-Hydrolases"/>
    <property type="match status" value="1"/>
</dbReference>
<evidence type="ECO:0000259" key="2">
    <source>
        <dbReference type="Pfam" id="PF07859"/>
    </source>
</evidence>
<dbReference type="InterPro" id="IPR050300">
    <property type="entry name" value="GDXG_lipolytic_enzyme"/>
</dbReference>
<dbReference type="Proteomes" id="UP000823842">
    <property type="component" value="Unassembled WGS sequence"/>
</dbReference>
<dbReference type="Gene3D" id="3.40.50.1820">
    <property type="entry name" value="alpha/beta hydrolase"/>
    <property type="match status" value="1"/>
</dbReference>
<protein>
    <submittedName>
        <fullName evidence="3">Alpha/beta hydrolase</fullName>
    </submittedName>
</protein>
<feature type="domain" description="Alpha/beta hydrolase fold-3" evidence="2">
    <location>
        <begin position="28"/>
        <end position="233"/>
    </location>
</feature>
<dbReference type="AlphaFoldDB" id="A0A9D2LSN5"/>
<name>A0A9D2LSN5_9FIRM</name>
<evidence type="ECO:0000313" key="4">
    <source>
        <dbReference type="Proteomes" id="UP000823842"/>
    </source>
</evidence>
<organism evidence="3 4">
    <name type="scientific">Candidatus Blautia faecavium</name>
    <dbReference type="NCBI Taxonomy" id="2838487"/>
    <lineage>
        <taxon>Bacteria</taxon>
        <taxon>Bacillati</taxon>
        <taxon>Bacillota</taxon>
        <taxon>Clostridia</taxon>
        <taxon>Lachnospirales</taxon>
        <taxon>Lachnospiraceae</taxon>
        <taxon>Blautia</taxon>
    </lineage>
</organism>
<dbReference type="GO" id="GO:0016787">
    <property type="term" value="F:hydrolase activity"/>
    <property type="evidence" value="ECO:0007669"/>
    <property type="project" value="UniProtKB-KW"/>
</dbReference>
<dbReference type="InterPro" id="IPR013094">
    <property type="entry name" value="AB_hydrolase_3"/>
</dbReference>
<evidence type="ECO:0000256" key="1">
    <source>
        <dbReference type="ARBA" id="ARBA00022801"/>
    </source>
</evidence>
<sequence>EGVTLKQLDLNGNYGELIEKEGNFGPLVMYIHGGGFTTGAAQERRELTFDIAANHGSNVIANNYRLSPEHKWPCHLEDCLKAYQAVLDLGYDPSKLVLMGESAGGTMVLSLGLYLRDHGMPLPGAIVSFSPCVNQYDGFPSHRDNAKTDYMLGDAVNSEGQLDAVFGEDRPEGLLNSPYVSPYYADFTDMPPVFLAASDIEALYDDSVYMYEKLKAAGHPAELDVQKGLCHAYPIFPEIPESQDTMNKAFGFIHKYVK</sequence>
<accession>A0A9D2LSN5</accession>
<dbReference type="InterPro" id="IPR029058">
    <property type="entry name" value="AB_hydrolase_fold"/>
</dbReference>
<dbReference type="EMBL" id="DWYZ01000136">
    <property type="protein sequence ID" value="HJB28535.1"/>
    <property type="molecule type" value="Genomic_DNA"/>
</dbReference>
<comment type="caution">
    <text evidence="3">The sequence shown here is derived from an EMBL/GenBank/DDBJ whole genome shotgun (WGS) entry which is preliminary data.</text>
</comment>
<reference evidence="3" key="1">
    <citation type="journal article" date="2021" name="PeerJ">
        <title>Extensive microbial diversity within the chicken gut microbiome revealed by metagenomics and culture.</title>
        <authorList>
            <person name="Gilroy R."/>
            <person name="Ravi A."/>
            <person name="Getino M."/>
            <person name="Pursley I."/>
            <person name="Horton D.L."/>
            <person name="Alikhan N.F."/>
            <person name="Baker D."/>
            <person name="Gharbi K."/>
            <person name="Hall N."/>
            <person name="Watson M."/>
            <person name="Adriaenssens E.M."/>
            <person name="Foster-Nyarko E."/>
            <person name="Jarju S."/>
            <person name="Secka A."/>
            <person name="Antonio M."/>
            <person name="Oren A."/>
            <person name="Chaudhuri R.R."/>
            <person name="La Ragione R."/>
            <person name="Hildebrand F."/>
            <person name="Pallen M.J."/>
        </authorList>
    </citation>
    <scope>NUCLEOTIDE SEQUENCE</scope>
    <source>
        <strain evidence="3">ChiSjej1B19-5720</strain>
    </source>
</reference>
<reference evidence="3" key="2">
    <citation type="submission" date="2021-04" db="EMBL/GenBank/DDBJ databases">
        <authorList>
            <person name="Gilroy R."/>
        </authorList>
    </citation>
    <scope>NUCLEOTIDE SEQUENCE</scope>
    <source>
        <strain evidence="3">ChiSjej1B19-5720</strain>
    </source>
</reference>
<dbReference type="PANTHER" id="PTHR48081">
    <property type="entry name" value="AB HYDROLASE SUPERFAMILY PROTEIN C4A8.06C"/>
    <property type="match status" value="1"/>
</dbReference>
<gene>
    <name evidence="3" type="ORF">IAA06_07040</name>
</gene>
<feature type="non-terminal residue" evidence="3">
    <location>
        <position position="1"/>
    </location>
</feature>
<keyword evidence="1 3" id="KW-0378">Hydrolase</keyword>
<dbReference type="Pfam" id="PF07859">
    <property type="entry name" value="Abhydrolase_3"/>
    <property type="match status" value="1"/>
</dbReference>
<dbReference type="PANTHER" id="PTHR48081:SF8">
    <property type="entry name" value="ALPHA_BETA HYDROLASE FOLD-3 DOMAIN-CONTAINING PROTEIN-RELATED"/>
    <property type="match status" value="1"/>
</dbReference>